<sequence>VPQDVYAASSQVPASVPAIPSVAAVVLVHAAPSIAADVSVPTALSVAADVLVPAIPPDPAVDSAQVDTEVHANESNPDDTPTDSEQVSAEHSVAASTPSSSRKRRKQIAKKRVTPIVDIADDALIKFDSASDSDDDPLPYAPYTGWEMVPSPLGSIHAYYDMEGHTLFFVNFYTWWRRMISGDC</sequence>
<accession>A0A699UVX5</accession>
<name>A0A699UVX5_TANCI</name>
<feature type="non-terminal residue" evidence="2">
    <location>
        <position position="184"/>
    </location>
</feature>
<proteinExistence type="predicted"/>
<evidence type="ECO:0000256" key="1">
    <source>
        <dbReference type="SAM" id="MobiDB-lite"/>
    </source>
</evidence>
<reference evidence="2" key="1">
    <citation type="journal article" date="2019" name="Sci. Rep.">
        <title>Draft genome of Tanacetum cinerariifolium, the natural source of mosquito coil.</title>
        <authorList>
            <person name="Yamashiro T."/>
            <person name="Shiraishi A."/>
            <person name="Satake H."/>
            <person name="Nakayama K."/>
        </authorList>
    </citation>
    <scope>NUCLEOTIDE SEQUENCE</scope>
</reference>
<comment type="caution">
    <text evidence="2">The sequence shown here is derived from an EMBL/GenBank/DDBJ whole genome shotgun (WGS) entry which is preliminary data.</text>
</comment>
<feature type="non-terminal residue" evidence="2">
    <location>
        <position position="1"/>
    </location>
</feature>
<feature type="compositionally biased region" description="Polar residues" evidence="1">
    <location>
        <begin position="83"/>
        <end position="100"/>
    </location>
</feature>
<dbReference type="AlphaFoldDB" id="A0A699UVX5"/>
<dbReference type="EMBL" id="BKCJ011370398">
    <property type="protein sequence ID" value="GFD26630.1"/>
    <property type="molecule type" value="Genomic_DNA"/>
</dbReference>
<evidence type="ECO:0000313" key="2">
    <source>
        <dbReference type="EMBL" id="GFD26630.1"/>
    </source>
</evidence>
<feature type="region of interest" description="Disordered" evidence="1">
    <location>
        <begin position="59"/>
        <end position="109"/>
    </location>
</feature>
<organism evidence="2">
    <name type="scientific">Tanacetum cinerariifolium</name>
    <name type="common">Dalmatian daisy</name>
    <name type="synonym">Chrysanthemum cinerariifolium</name>
    <dbReference type="NCBI Taxonomy" id="118510"/>
    <lineage>
        <taxon>Eukaryota</taxon>
        <taxon>Viridiplantae</taxon>
        <taxon>Streptophyta</taxon>
        <taxon>Embryophyta</taxon>
        <taxon>Tracheophyta</taxon>
        <taxon>Spermatophyta</taxon>
        <taxon>Magnoliopsida</taxon>
        <taxon>eudicotyledons</taxon>
        <taxon>Gunneridae</taxon>
        <taxon>Pentapetalae</taxon>
        <taxon>asterids</taxon>
        <taxon>campanulids</taxon>
        <taxon>Asterales</taxon>
        <taxon>Asteraceae</taxon>
        <taxon>Asteroideae</taxon>
        <taxon>Anthemideae</taxon>
        <taxon>Anthemidinae</taxon>
        <taxon>Tanacetum</taxon>
    </lineage>
</organism>
<protein>
    <submittedName>
        <fullName evidence="2">Uncharacterized protein</fullName>
    </submittedName>
</protein>
<gene>
    <name evidence="2" type="ORF">Tci_898599</name>
</gene>